<accession>A0A813R5P7</accession>
<dbReference type="Proteomes" id="UP000681722">
    <property type="component" value="Unassembled WGS sequence"/>
</dbReference>
<dbReference type="Proteomes" id="UP000677228">
    <property type="component" value="Unassembled WGS sequence"/>
</dbReference>
<dbReference type="InterPro" id="IPR036860">
    <property type="entry name" value="SH2_dom_sf"/>
</dbReference>
<sequence length="414" mass="47277">MTVRTENLPCKNYIYSMANDENSTKAIKSNISPWNHGRIQRSTAEQLLFDKKLGTFLVRESEHYPGDYTLSIKDDSKIQHYRVKILPDGSYTVDDEIFFEDLKQLIEHYELDADGLCCRLEQAVFNNNRNMNGVDDLIDSIPPISTLLPESIIDYRELTVGKTIGSGEFAEVYEGTYRKTRVAIKVLKESNSAALFLREADIMSSLKHPNLVQLLGVAQKPDNVIYLVTEFMAKGSLLHYLTTRGRSVILKTDLLGFAIDTCEGLSYLEQNHIVHRDVAASNVLIADDNTAKVSDFGLAKSAEQNECERIKCRTKWTAPEALESKKYTHKSDMWSYGILLWEIYSYGRCPYPRIPANEVLINLKQGHRMEPPDGCPVEIGEIMRQSWLNDPDKRPTFSSILDRLKQIRERLLQN</sequence>
<dbReference type="InterPro" id="IPR017441">
    <property type="entry name" value="Protein_kinase_ATP_BS"/>
</dbReference>
<evidence type="ECO:0000313" key="18">
    <source>
        <dbReference type="Proteomes" id="UP000663829"/>
    </source>
</evidence>
<keyword evidence="9" id="KW-0727">SH2 domain</keyword>
<dbReference type="SMART" id="SM00252">
    <property type="entry name" value="SH2"/>
    <property type="match status" value="1"/>
</dbReference>
<dbReference type="InterPro" id="IPR020635">
    <property type="entry name" value="Tyr_kinase_cat_dom"/>
</dbReference>
<evidence type="ECO:0000256" key="10">
    <source>
        <dbReference type="PROSITE-ProRule" id="PRU10141"/>
    </source>
</evidence>
<dbReference type="PRINTS" id="PR00109">
    <property type="entry name" value="TYRKINASE"/>
</dbReference>
<dbReference type="InterPro" id="IPR008266">
    <property type="entry name" value="Tyr_kinase_AS"/>
</dbReference>
<keyword evidence="5 10" id="KW-0067">ATP-binding</keyword>
<organism evidence="14 18">
    <name type="scientific">Didymodactylos carnosus</name>
    <dbReference type="NCBI Taxonomy" id="1234261"/>
    <lineage>
        <taxon>Eukaryota</taxon>
        <taxon>Metazoa</taxon>
        <taxon>Spiralia</taxon>
        <taxon>Gnathifera</taxon>
        <taxon>Rotifera</taxon>
        <taxon>Eurotatoria</taxon>
        <taxon>Bdelloidea</taxon>
        <taxon>Philodinida</taxon>
        <taxon>Philodinidae</taxon>
        <taxon>Didymodactylos</taxon>
    </lineage>
</organism>
<protein>
    <recommendedName>
        <fullName evidence="11">Tyrosine-protein kinase</fullName>
        <ecNumber evidence="11">2.7.10.2</ecNumber>
    </recommendedName>
</protein>
<evidence type="ECO:0000313" key="16">
    <source>
        <dbReference type="EMBL" id="CAF3558923.1"/>
    </source>
</evidence>
<comment type="caution">
    <text evidence="14">The sequence shown here is derived from an EMBL/GenBank/DDBJ whole genome shotgun (WGS) entry which is preliminary data.</text>
</comment>
<evidence type="ECO:0000256" key="9">
    <source>
        <dbReference type="PROSITE-ProRule" id="PRU00191"/>
    </source>
</evidence>
<dbReference type="PROSITE" id="PS50001">
    <property type="entry name" value="SH2"/>
    <property type="match status" value="1"/>
</dbReference>
<dbReference type="EMBL" id="CAJOBC010000237">
    <property type="protein sequence ID" value="CAF3558923.1"/>
    <property type="molecule type" value="Genomic_DNA"/>
</dbReference>
<dbReference type="Gene3D" id="3.30.505.10">
    <property type="entry name" value="SH2 domain"/>
    <property type="match status" value="1"/>
</dbReference>
<dbReference type="AlphaFoldDB" id="A0A813R5P7"/>
<name>A0A813R5P7_9BILA</name>
<comment type="catalytic activity">
    <reaction evidence="8 11">
        <text>L-tyrosyl-[protein] + ATP = O-phospho-L-tyrosyl-[protein] + ADP + H(+)</text>
        <dbReference type="Rhea" id="RHEA:10596"/>
        <dbReference type="Rhea" id="RHEA-COMP:10136"/>
        <dbReference type="Rhea" id="RHEA-COMP:20101"/>
        <dbReference type="ChEBI" id="CHEBI:15378"/>
        <dbReference type="ChEBI" id="CHEBI:30616"/>
        <dbReference type="ChEBI" id="CHEBI:46858"/>
        <dbReference type="ChEBI" id="CHEBI:61978"/>
        <dbReference type="ChEBI" id="CHEBI:456216"/>
        <dbReference type="EC" id="2.7.10.2"/>
    </reaction>
</comment>
<dbReference type="Pfam" id="PF00017">
    <property type="entry name" value="SH2"/>
    <property type="match status" value="1"/>
</dbReference>
<dbReference type="InterPro" id="IPR050198">
    <property type="entry name" value="Non-receptor_tyrosine_kinases"/>
</dbReference>
<dbReference type="PROSITE" id="PS50011">
    <property type="entry name" value="PROTEIN_KINASE_DOM"/>
    <property type="match status" value="1"/>
</dbReference>
<dbReference type="InterPro" id="IPR000980">
    <property type="entry name" value="SH2"/>
</dbReference>
<dbReference type="SUPFAM" id="SSF55550">
    <property type="entry name" value="SH2 domain"/>
    <property type="match status" value="1"/>
</dbReference>
<dbReference type="InterPro" id="IPR000719">
    <property type="entry name" value="Prot_kinase_dom"/>
</dbReference>
<dbReference type="EMBL" id="CAJNOK010001603">
    <property type="protein sequence ID" value="CAF0820499.1"/>
    <property type="molecule type" value="Genomic_DNA"/>
</dbReference>
<dbReference type="PRINTS" id="PR00401">
    <property type="entry name" value="SH2DOMAIN"/>
</dbReference>
<evidence type="ECO:0000256" key="6">
    <source>
        <dbReference type="ARBA" id="ARBA00023136"/>
    </source>
</evidence>
<evidence type="ECO:0000256" key="4">
    <source>
        <dbReference type="ARBA" id="ARBA00022777"/>
    </source>
</evidence>
<keyword evidence="4 11" id="KW-0418">Kinase</keyword>
<dbReference type="GO" id="GO:0030182">
    <property type="term" value="P:neuron differentiation"/>
    <property type="evidence" value="ECO:0007669"/>
    <property type="project" value="UniProtKB-ARBA"/>
</dbReference>
<dbReference type="EMBL" id="CAJOBA010001603">
    <property type="protein sequence ID" value="CAF3604773.1"/>
    <property type="molecule type" value="Genomic_DNA"/>
</dbReference>
<keyword evidence="18" id="KW-1185">Reference proteome</keyword>
<dbReference type="EC" id="2.7.10.2" evidence="11"/>
<feature type="domain" description="Protein kinase" evidence="13">
    <location>
        <begin position="158"/>
        <end position="412"/>
    </location>
</feature>
<evidence type="ECO:0000313" key="17">
    <source>
        <dbReference type="EMBL" id="CAF3604773.1"/>
    </source>
</evidence>
<keyword evidence="7 11" id="KW-0829">Tyrosine-protein kinase</keyword>
<evidence type="ECO:0000259" key="13">
    <source>
        <dbReference type="PROSITE" id="PS50011"/>
    </source>
</evidence>
<dbReference type="Gene3D" id="1.10.510.10">
    <property type="entry name" value="Transferase(Phosphotransferase) domain 1"/>
    <property type="match status" value="1"/>
</dbReference>
<dbReference type="InterPro" id="IPR011009">
    <property type="entry name" value="Kinase-like_dom_sf"/>
</dbReference>
<dbReference type="FunFam" id="1.10.510.10:FF:001512">
    <property type="entry name" value="Receptor tyrosine-protein kinase erbB-2"/>
    <property type="match status" value="1"/>
</dbReference>
<evidence type="ECO:0000256" key="11">
    <source>
        <dbReference type="RuleBase" id="RU362096"/>
    </source>
</evidence>
<dbReference type="GO" id="GO:0048468">
    <property type="term" value="P:cell development"/>
    <property type="evidence" value="ECO:0007669"/>
    <property type="project" value="UniProtKB-ARBA"/>
</dbReference>
<dbReference type="EMBL" id="CAJNOQ010000237">
    <property type="protein sequence ID" value="CAF0776350.1"/>
    <property type="molecule type" value="Genomic_DNA"/>
</dbReference>
<comment type="similarity">
    <text evidence="11">Belongs to the protein kinase superfamily. Tyr protein kinase family.</text>
</comment>
<dbReference type="PANTHER" id="PTHR24418">
    <property type="entry name" value="TYROSINE-PROTEIN KINASE"/>
    <property type="match status" value="1"/>
</dbReference>
<evidence type="ECO:0000256" key="2">
    <source>
        <dbReference type="ARBA" id="ARBA00022679"/>
    </source>
</evidence>
<dbReference type="GO" id="GO:0050793">
    <property type="term" value="P:regulation of developmental process"/>
    <property type="evidence" value="ECO:0007669"/>
    <property type="project" value="UniProtKB-ARBA"/>
</dbReference>
<dbReference type="PROSITE" id="PS00107">
    <property type="entry name" value="PROTEIN_KINASE_ATP"/>
    <property type="match status" value="1"/>
</dbReference>
<evidence type="ECO:0000259" key="12">
    <source>
        <dbReference type="PROSITE" id="PS50001"/>
    </source>
</evidence>
<proteinExistence type="inferred from homology"/>
<dbReference type="Proteomes" id="UP000663829">
    <property type="component" value="Unassembled WGS sequence"/>
</dbReference>
<dbReference type="Proteomes" id="UP000682733">
    <property type="component" value="Unassembled WGS sequence"/>
</dbReference>
<keyword evidence="2 11" id="KW-0808">Transferase</keyword>
<reference evidence="14" key="1">
    <citation type="submission" date="2021-02" db="EMBL/GenBank/DDBJ databases">
        <authorList>
            <person name="Nowell W R."/>
        </authorList>
    </citation>
    <scope>NUCLEOTIDE SEQUENCE</scope>
</reference>
<dbReference type="GO" id="GO:0005524">
    <property type="term" value="F:ATP binding"/>
    <property type="evidence" value="ECO:0007669"/>
    <property type="project" value="UniProtKB-UniRule"/>
</dbReference>
<evidence type="ECO:0000256" key="1">
    <source>
        <dbReference type="ARBA" id="ARBA00004308"/>
    </source>
</evidence>
<evidence type="ECO:0000256" key="7">
    <source>
        <dbReference type="ARBA" id="ARBA00023137"/>
    </source>
</evidence>
<comment type="subcellular location">
    <subcellularLocation>
        <location evidence="1">Endomembrane system</location>
    </subcellularLocation>
</comment>
<dbReference type="PROSITE" id="PS00109">
    <property type="entry name" value="PROTEIN_KINASE_TYR"/>
    <property type="match status" value="1"/>
</dbReference>
<dbReference type="InterPro" id="IPR001245">
    <property type="entry name" value="Ser-Thr/Tyr_kinase_cat_dom"/>
</dbReference>
<keyword evidence="6" id="KW-0472">Membrane</keyword>
<dbReference type="SMART" id="SM00219">
    <property type="entry name" value="TyrKc"/>
    <property type="match status" value="1"/>
</dbReference>
<dbReference type="SUPFAM" id="SSF56112">
    <property type="entry name" value="Protein kinase-like (PK-like)"/>
    <property type="match status" value="1"/>
</dbReference>
<feature type="domain" description="SH2" evidence="12">
    <location>
        <begin position="34"/>
        <end position="124"/>
    </location>
</feature>
<gene>
    <name evidence="14" type="ORF">GPM918_LOCUS2213</name>
    <name evidence="15" type="ORF">OVA965_LOCUS5621</name>
    <name evidence="16" type="ORF">SRO942_LOCUS2213</name>
    <name evidence="17" type="ORF">TMI583_LOCUS5618</name>
</gene>
<dbReference type="GO" id="GO:0012505">
    <property type="term" value="C:endomembrane system"/>
    <property type="evidence" value="ECO:0007669"/>
    <property type="project" value="UniProtKB-SubCell"/>
</dbReference>
<evidence type="ECO:0000256" key="3">
    <source>
        <dbReference type="ARBA" id="ARBA00022741"/>
    </source>
</evidence>
<evidence type="ECO:0000256" key="8">
    <source>
        <dbReference type="ARBA" id="ARBA00051245"/>
    </source>
</evidence>
<dbReference type="GO" id="GO:0004715">
    <property type="term" value="F:non-membrane spanning protein tyrosine kinase activity"/>
    <property type="evidence" value="ECO:0007669"/>
    <property type="project" value="UniProtKB-EC"/>
</dbReference>
<feature type="binding site" evidence="10">
    <location>
        <position position="185"/>
    </location>
    <ligand>
        <name>ATP</name>
        <dbReference type="ChEBI" id="CHEBI:30616"/>
    </ligand>
</feature>
<dbReference type="Pfam" id="PF07714">
    <property type="entry name" value="PK_Tyr_Ser-Thr"/>
    <property type="match status" value="1"/>
</dbReference>
<keyword evidence="3 10" id="KW-0547">Nucleotide-binding</keyword>
<evidence type="ECO:0000313" key="15">
    <source>
        <dbReference type="EMBL" id="CAF0820499.1"/>
    </source>
</evidence>
<dbReference type="OrthoDB" id="346907at2759"/>
<evidence type="ECO:0000256" key="5">
    <source>
        <dbReference type="ARBA" id="ARBA00022840"/>
    </source>
</evidence>
<evidence type="ECO:0000313" key="14">
    <source>
        <dbReference type="EMBL" id="CAF0776350.1"/>
    </source>
</evidence>